<dbReference type="EC" id="3.5.1.41" evidence="4"/>
<dbReference type="PANTHER" id="PTHR10587">
    <property type="entry name" value="GLYCOSYL TRANSFERASE-RELATED"/>
    <property type="match status" value="1"/>
</dbReference>
<dbReference type="PROSITE" id="PS51677">
    <property type="entry name" value="NODB"/>
    <property type="match status" value="1"/>
</dbReference>
<evidence type="ECO:0000256" key="1">
    <source>
        <dbReference type="ARBA" id="ARBA00001941"/>
    </source>
</evidence>
<evidence type="ECO:0000256" key="2">
    <source>
        <dbReference type="ARBA" id="ARBA00023024"/>
    </source>
</evidence>
<gene>
    <name evidence="8" type="ORF">Z518_06971</name>
</gene>
<keyword evidence="6" id="KW-0812">Transmembrane</keyword>
<dbReference type="OrthoDB" id="407355at2759"/>
<keyword evidence="2" id="KW-0146">Chitin degradation</keyword>
<comment type="cofactor">
    <cofactor evidence="1">
        <name>Co(2+)</name>
        <dbReference type="ChEBI" id="CHEBI:48828"/>
    </cofactor>
</comment>
<keyword evidence="6" id="KW-1133">Transmembrane helix</keyword>
<proteinExistence type="predicted"/>
<keyword evidence="2" id="KW-0624">Polysaccharide degradation</keyword>
<dbReference type="PANTHER" id="PTHR10587:SF137">
    <property type="entry name" value="4-DEOXY-4-FORMAMIDO-L-ARABINOSE-PHOSPHOUNDECAPRENOL DEFORMYLASE ARND-RELATED"/>
    <property type="match status" value="1"/>
</dbReference>
<dbReference type="VEuPathDB" id="FungiDB:Z518_06971"/>
<evidence type="ECO:0000313" key="8">
    <source>
        <dbReference type="EMBL" id="KIX03419.1"/>
    </source>
</evidence>
<evidence type="ECO:0000256" key="3">
    <source>
        <dbReference type="ARBA" id="ARBA00023285"/>
    </source>
</evidence>
<dbReference type="AlphaFoldDB" id="A0A0D2IC79"/>
<dbReference type="Pfam" id="PF01522">
    <property type="entry name" value="Polysacc_deac_1"/>
    <property type="match status" value="1"/>
</dbReference>
<dbReference type="GO" id="GO:0009272">
    <property type="term" value="P:fungal-type cell wall biogenesis"/>
    <property type="evidence" value="ECO:0007669"/>
    <property type="project" value="UniProtKB-ARBA"/>
</dbReference>
<evidence type="ECO:0000256" key="5">
    <source>
        <dbReference type="ARBA" id="ARBA00048494"/>
    </source>
</evidence>
<dbReference type="EMBL" id="KN847479">
    <property type="protein sequence ID" value="KIX03419.1"/>
    <property type="molecule type" value="Genomic_DNA"/>
</dbReference>
<evidence type="ECO:0000259" key="7">
    <source>
        <dbReference type="PROSITE" id="PS51677"/>
    </source>
</evidence>
<evidence type="ECO:0000313" key="9">
    <source>
        <dbReference type="Proteomes" id="UP000053617"/>
    </source>
</evidence>
<name>A0A0D2IC79_9EURO</name>
<dbReference type="HOGENOM" id="CLU_021264_3_0_1"/>
<evidence type="ECO:0000256" key="6">
    <source>
        <dbReference type="SAM" id="Phobius"/>
    </source>
</evidence>
<keyword evidence="6" id="KW-0472">Membrane</keyword>
<keyword evidence="2" id="KW-0119">Carbohydrate metabolism</keyword>
<dbReference type="InterPro" id="IPR002509">
    <property type="entry name" value="NODB_dom"/>
</dbReference>
<accession>A0A0D2IC79</accession>
<evidence type="ECO:0000256" key="4">
    <source>
        <dbReference type="ARBA" id="ARBA00024056"/>
    </source>
</evidence>
<dbReference type="GO" id="GO:0006032">
    <property type="term" value="P:chitin catabolic process"/>
    <property type="evidence" value="ECO:0007669"/>
    <property type="project" value="UniProtKB-KW"/>
</dbReference>
<dbReference type="InterPro" id="IPR011330">
    <property type="entry name" value="Glyco_hydro/deAcase_b/a-brl"/>
</dbReference>
<dbReference type="GO" id="GO:0005975">
    <property type="term" value="P:carbohydrate metabolic process"/>
    <property type="evidence" value="ECO:0007669"/>
    <property type="project" value="InterPro"/>
</dbReference>
<feature type="transmembrane region" description="Helical" evidence="6">
    <location>
        <begin position="5"/>
        <end position="23"/>
    </location>
</feature>
<dbReference type="GeneID" id="25295042"/>
<organism evidence="8 9">
    <name type="scientific">Rhinocladiella mackenziei CBS 650.93</name>
    <dbReference type="NCBI Taxonomy" id="1442369"/>
    <lineage>
        <taxon>Eukaryota</taxon>
        <taxon>Fungi</taxon>
        <taxon>Dikarya</taxon>
        <taxon>Ascomycota</taxon>
        <taxon>Pezizomycotina</taxon>
        <taxon>Eurotiomycetes</taxon>
        <taxon>Chaetothyriomycetidae</taxon>
        <taxon>Chaetothyriales</taxon>
        <taxon>Herpotrichiellaceae</taxon>
        <taxon>Rhinocladiella</taxon>
    </lineage>
</organism>
<keyword evidence="3" id="KW-0170">Cobalt</keyword>
<dbReference type="STRING" id="1442369.A0A0D2IC79"/>
<dbReference type="Proteomes" id="UP000053617">
    <property type="component" value="Unassembled WGS sequence"/>
</dbReference>
<dbReference type="RefSeq" id="XP_013270555.1">
    <property type="nucleotide sequence ID" value="XM_013415101.1"/>
</dbReference>
<protein>
    <recommendedName>
        <fullName evidence="4">chitin deacetylase</fullName>
        <ecNumber evidence="4">3.5.1.41</ecNumber>
    </recommendedName>
</protein>
<comment type="catalytic activity">
    <reaction evidence="5">
        <text>[(1-&gt;4)-N-acetyl-beta-D-glucosaminyl](n) + n H2O = chitosan + n acetate</text>
        <dbReference type="Rhea" id="RHEA:10464"/>
        <dbReference type="Rhea" id="RHEA-COMP:9593"/>
        <dbReference type="Rhea" id="RHEA-COMP:9597"/>
        <dbReference type="ChEBI" id="CHEBI:15377"/>
        <dbReference type="ChEBI" id="CHEBI:17029"/>
        <dbReference type="ChEBI" id="CHEBI:30089"/>
        <dbReference type="ChEBI" id="CHEBI:57704"/>
        <dbReference type="EC" id="3.5.1.41"/>
    </reaction>
    <physiologicalReaction direction="left-to-right" evidence="5">
        <dbReference type="Rhea" id="RHEA:10465"/>
    </physiologicalReaction>
</comment>
<dbReference type="InterPro" id="IPR050248">
    <property type="entry name" value="Polysacc_deacetylase_ArnD"/>
</dbReference>
<dbReference type="GO" id="GO:0004099">
    <property type="term" value="F:chitin deacetylase activity"/>
    <property type="evidence" value="ECO:0007669"/>
    <property type="project" value="UniProtKB-EC"/>
</dbReference>
<dbReference type="Gene3D" id="3.20.20.370">
    <property type="entry name" value="Glycoside hydrolase/deacetylase"/>
    <property type="match status" value="1"/>
</dbReference>
<reference evidence="8 9" key="1">
    <citation type="submission" date="2015-01" db="EMBL/GenBank/DDBJ databases">
        <title>The Genome Sequence of Rhinocladiella mackenzie CBS 650.93.</title>
        <authorList>
            <consortium name="The Broad Institute Genomics Platform"/>
            <person name="Cuomo C."/>
            <person name="de Hoog S."/>
            <person name="Gorbushina A."/>
            <person name="Stielow B."/>
            <person name="Teixiera M."/>
            <person name="Abouelleil A."/>
            <person name="Chapman S.B."/>
            <person name="Priest M."/>
            <person name="Young S.K."/>
            <person name="Wortman J."/>
            <person name="Nusbaum C."/>
            <person name="Birren B."/>
        </authorList>
    </citation>
    <scope>NUCLEOTIDE SEQUENCE [LARGE SCALE GENOMIC DNA]</scope>
    <source>
        <strain evidence="8 9">CBS 650.93</strain>
    </source>
</reference>
<sequence length="241" mass="27406">MSILFLFLIVFSFIIFPLLYIIYKPPACLIQLLTRRWPDVLFQLSIKQRIVALTIDDGPSPYTSAIQHILDTSGAKATFFVIGSHIPGHENILTNLILNNHELANHAVRDEPSRSLPTAELISQIKCVESQVGAIYASLHRQAAQPRYFRPGSGFFSTSMRQVLRDLDYRLVLGNIYPHDAQISFWRLNAWHILSMVRPGGIIVCHDRKWTPSMLRTVLPELKRRGYEVVTVTELLNAAES</sequence>
<dbReference type="SUPFAM" id="SSF88713">
    <property type="entry name" value="Glycoside hydrolase/deacetylase"/>
    <property type="match status" value="1"/>
</dbReference>
<feature type="domain" description="NodB homology" evidence="7">
    <location>
        <begin position="49"/>
        <end position="230"/>
    </location>
</feature>
<keyword evidence="9" id="KW-1185">Reference proteome</keyword>